<comment type="caution">
    <text evidence="2">The sequence shown here is derived from an EMBL/GenBank/DDBJ whole genome shotgun (WGS) entry which is preliminary data.</text>
</comment>
<accession>A0A8J3L798</accession>
<reference evidence="2" key="1">
    <citation type="submission" date="2021-01" db="EMBL/GenBank/DDBJ databases">
        <title>Whole genome shotgun sequence of Catellatospora methionotrophica NBRC 14553.</title>
        <authorList>
            <person name="Komaki H."/>
            <person name="Tamura T."/>
        </authorList>
    </citation>
    <scope>NUCLEOTIDE SEQUENCE</scope>
    <source>
        <strain evidence="2">NBRC 14553</strain>
    </source>
</reference>
<sequence length="128" mass="14922">MPNSPRKIVEIRRTPPYLGDMSPRRNNKKDRPERDLDEAMSRRGVEYVHDDPDGEFTVRHLSGERSDKTYKCPGCHQEIRPGVPHVVAWPSQGWGDAGDRRHWHSSCWGSRHQRKPNVERSRNAPRYG</sequence>
<keyword evidence="3" id="KW-1185">Reference proteome</keyword>
<evidence type="ECO:0000313" key="3">
    <source>
        <dbReference type="Proteomes" id="UP000660339"/>
    </source>
</evidence>
<gene>
    <name evidence="2" type="ORF">Cme02nite_40340</name>
</gene>
<organism evidence="2 3">
    <name type="scientific">Catellatospora methionotrophica</name>
    <dbReference type="NCBI Taxonomy" id="121620"/>
    <lineage>
        <taxon>Bacteria</taxon>
        <taxon>Bacillati</taxon>
        <taxon>Actinomycetota</taxon>
        <taxon>Actinomycetes</taxon>
        <taxon>Micromonosporales</taxon>
        <taxon>Micromonosporaceae</taxon>
        <taxon>Catellatospora</taxon>
    </lineage>
</organism>
<feature type="region of interest" description="Disordered" evidence="1">
    <location>
        <begin position="1"/>
        <end position="42"/>
    </location>
</feature>
<evidence type="ECO:0000313" key="2">
    <source>
        <dbReference type="EMBL" id="GIG15702.1"/>
    </source>
</evidence>
<feature type="compositionally biased region" description="Basic and acidic residues" evidence="1">
    <location>
        <begin position="29"/>
        <end position="42"/>
    </location>
</feature>
<dbReference type="EMBL" id="BONJ01000022">
    <property type="protein sequence ID" value="GIG15702.1"/>
    <property type="molecule type" value="Genomic_DNA"/>
</dbReference>
<evidence type="ECO:0000256" key="1">
    <source>
        <dbReference type="SAM" id="MobiDB-lite"/>
    </source>
</evidence>
<feature type="region of interest" description="Disordered" evidence="1">
    <location>
        <begin position="91"/>
        <end position="128"/>
    </location>
</feature>
<name>A0A8J3L798_9ACTN</name>
<protein>
    <submittedName>
        <fullName evidence="2">ATP/GTP-binding protein</fullName>
    </submittedName>
</protein>
<proteinExistence type="predicted"/>
<dbReference type="Proteomes" id="UP000660339">
    <property type="component" value="Unassembled WGS sequence"/>
</dbReference>
<dbReference type="AlphaFoldDB" id="A0A8J3L798"/>